<dbReference type="RefSeq" id="WP_230771582.1">
    <property type="nucleotide sequence ID" value="NZ_JAJNCT010000005.1"/>
</dbReference>
<evidence type="ECO:0000313" key="2">
    <source>
        <dbReference type="EMBL" id="MCD2164331.1"/>
    </source>
</evidence>
<comment type="caution">
    <text evidence="2">The sequence shown here is derived from an EMBL/GenBank/DDBJ whole genome shotgun (WGS) entry which is preliminary data.</text>
</comment>
<evidence type="ECO:0000313" key="3">
    <source>
        <dbReference type="Proteomes" id="UP001199260"/>
    </source>
</evidence>
<reference evidence="2 3" key="1">
    <citation type="submission" date="2021-11" db="EMBL/GenBank/DDBJ databases">
        <title>Genome sequence.</title>
        <authorList>
            <person name="Sun Q."/>
        </authorList>
    </citation>
    <scope>NUCLEOTIDE SEQUENCE [LARGE SCALE GENOMIC DNA]</scope>
    <source>
        <strain evidence="2 3">KCTC 12005</strain>
    </source>
</reference>
<accession>A0AAW4XUE0</accession>
<gene>
    <name evidence="2" type="ORF">LPW39_04195</name>
</gene>
<proteinExistence type="predicted"/>
<dbReference type="Proteomes" id="UP001199260">
    <property type="component" value="Unassembled WGS sequence"/>
</dbReference>
<keyword evidence="3" id="KW-1185">Reference proteome</keyword>
<feature type="region of interest" description="Disordered" evidence="1">
    <location>
        <begin position="85"/>
        <end position="105"/>
    </location>
</feature>
<feature type="compositionally biased region" description="Polar residues" evidence="1">
    <location>
        <begin position="86"/>
        <end position="105"/>
    </location>
</feature>
<organism evidence="2 3">
    <name type="scientific">Comamonas koreensis</name>
    <dbReference type="NCBI Taxonomy" id="160825"/>
    <lineage>
        <taxon>Bacteria</taxon>
        <taxon>Pseudomonadati</taxon>
        <taxon>Pseudomonadota</taxon>
        <taxon>Betaproteobacteria</taxon>
        <taxon>Burkholderiales</taxon>
        <taxon>Comamonadaceae</taxon>
        <taxon>Comamonas</taxon>
    </lineage>
</organism>
<protein>
    <submittedName>
        <fullName evidence="2">Uncharacterized protein</fullName>
    </submittedName>
</protein>
<sequence>MREFMPILRNPDFRLPWSMIAPHEKQAQANHGGQTLERLAERGGLSFCEAAAIMEDRRWSRIVWNDGQQHKGDPARVYLEKLIAQHAQQREGQPAQAQPQKDSNQ</sequence>
<dbReference type="EMBL" id="JAJNCT010000005">
    <property type="protein sequence ID" value="MCD2164331.1"/>
    <property type="molecule type" value="Genomic_DNA"/>
</dbReference>
<name>A0AAW4XUE0_9BURK</name>
<evidence type="ECO:0000256" key="1">
    <source>
        <dbReference type="SAM" id="MobiDB-lite"/>
    </source>
</evidence>
<dbReference type="AlphaFoldDB" id="A0AAW4XUE0"/>